<evidence type="ECO:0000313" key="1">
    <source>
        <dbReference type="EMBL" id="OGH87623.1"/>
    </source>
</evidence>
<comment type="caution">
    <text evidence="1">The sequence shown here is derived from an EMBL/GenBank/DDBJ whole genome shotgun (WGS) entry which is preliminary data.</text>
</comment>
<dbReference type="Proteomes" id="UP000177907">
    <property type="component" value="Unassembled WGS sequence"/>
</dbReference>
<protein>
    <submittedName>
        <fullName evidence="1">Uncharacterized protein</fullName>
    </submittedName>
</protein>
<reference evidence="1 2" key="1">
    <citation type="journal article" date="2016" name="Nat. Commun.">
        <title>Thousands of microbial genomes shed light on interconnected biogeochemical processes in an aquifer system.</title>
        <authorList>
            <person name="Anantharaman K."/>
            <person name="Brown C.T."/>
            <person name="Hug L.A."/>
            <person name="Sharon I."/>
            <person name="Castelle C.J."/>
            <person name="Probst A.J."/>
            <person name="Thomas B.C."/>
            <person name="Singh A."/>
            <person name="Wilkins M.J."/>
            <person name="Karaoz U."/>
            <person name="Brodie E.L."/>
            <person name="Williams K.H."/>
            <person name="Hubbard S.S."/>
            <person name="Banfield J.F."/>
        </authorList>
    </citation>
    <scope>NUCLEOTIDE SEQUENCE [LARGE SCALE GENOMIC DNA]</scope>
</reference>
<dbReference type="AlphaFoldDB" id="A0A1F6NV81"/>
<accession>A0A1F6NV81</accession>
<sequence>MPEDFVAEMEKARHAEALSEYQQVVARIESVYKRPVLRIGLNGDFTFAPTEIVAEMDEDAELVEADRAPFVADLAALVAKHQWIPPEYEHASVSGTLSDKI</sequence>
<dbReference type="STRING" id="1798704.A3J93_03815"/>
<proteinExistence type="predicted"/>
<evidence type="ECO:0000313" key="2">
    <source>
        <dbReference type="Proteomes" id="UP000177907"/>
    </source>
</evidence>
<name>A0A1F6NV81_9BACT</name>
<organism evidence="1 2">
    <name type="scientific">Candidatus Magasanikbacteria bacterium RIFOXYC2_FULL_42_28</name>
    <dbReference type="NCBI Taxonomy" id="1798704"/>
    <lineage>
        <taxon>Bacteria</taxon>
        <taxon>Candidatus Magasanikiibacteriota</taxon>
    </lineage>
</organism>
<dbReference type="EMBL" id="MFQZ01000010">
    <property type="protein sequence ID" value="OGH87623.1"/>
    <property type="molecule type" value="Genomic_DNA"/>
</dbReference>
<gene>
    <name evidence="1" type="ORF">A3J93_03815</name>
</gene>